<dbReference type="WBParaSite" id="SBAD_0000077001-mRNA-1">
    <property type="protein sequence ID" value="SBAD_0000077001-mRNA-1"/>
    <property type="gene ID" value="SBAD_0000077001"/>
</dbReference>
<dbReference type="PANTHER" id="PTHR12505:SF24">
    <property type="entry name" value="PROTEIN WINGED EYE"/>
    <property type="match status" value="1"/>
</dbReference>
<dbReference type="Proteomes" id="UP000270296">
    <property type="component" value="Unassembled WGS sequence"/>
</dbReference>
<evidence type="ECO:0000313" key="4">
    <source>
        <dbReference type="Proteomes" id="UP000270296"/>
    </source>
</evidence>
<proteinExistence type="predicted"/>
<feature type="region of interest" description="Disordered" evidence="1">
    <location>
        <begin position="173"/>
        <end position="205"/>
    </location>
</feature>
<dbReference type="Pfam" id="PF21744">
    <property type="entry name" value="BAHCC1-like_Tudor"/>
    <property type="match status" value="1"/>
</dbReference>
<feature type="region of interest" description="Disordered" evidence="1">
    <location>
        <begin position="221"/>
        <end position="248"/>
    </location>
</feature>
<dbReference type="Pfam" id="PF01426">
    <property type="entry name" value="BAH"/>
    <property type="match status" value="1"/>
</dbReference>
<reference evidence="3 4" key="2">
    <citation type="submission" date="2018-11" db="EMBL/GenBank/DDBJ databases">
        <authorList>
            <consortium name="Pathogen Informatics"/>
        </authorList>
    </citation>
    <scope>NUCLEOTIDE SEQUENCE [LARGE SCALE GENOMIC DNA]</scope>
</reference>
<dbReference type="InterPro" id="IPR047419">
    <property type="entry name" value="Tudor_WGE"/>
</dbReference>
<reference evidence="5" key="1">
    <citation type="submission" date="2016-06" db="UniProtKB">
        <authorList>
            <consortium name="WormBaseParasite"/>
        </authorList>
    </citation>
    <scope>IDENTIFICATION</scope>
</reference>
<dbReference type="GO" id="GO:0003682">
    <property type="term" value="F:chromatin binding"/>
    <property type="evidence" value="ECO:0007669"/>
    <property type="project" value="InterPro"/>
</dbReference>
<dbReference type="InterPro" id="IPR001025">
    <property type="entry name" value="BAH_dom"/>
</dbReference>
<organism evidence="5">
    <name type="scientific">Soboliphyme baturini</name>
    <dbReference type="NCBI Taxonomy" id="241478"/>
    <lineage>
        <taxon>Eukaryota</taxon>
        <taxon>Metazoa</taxon>
        <taxon>Ecdysozoa</taxon>
        <taxon>Nematoda</taxon>
        <taxon>Enoplea</taxon>
        <taxon>Dorylaimia</taxon>
        <taxon>Dioctophymatida</taxon>
        <taxon>Dioctophymatoidea</taxon>
        <taxon>Soboliphymatidae</taxon>
        <taxon>Soboliphyme</taxon>
    </lineage>
</organism>
<feature type="compositionally biased region" description="Basic and acidic residues" evidence="1">
    <location>
        <begin position="221"/>
        <end position="230"/>
    </location>
</feature>
<dbReference type="Gene3D" id="2.30.30.490">
    <property type="match status" value="1"/>
</dbReference>
<dbReference type="AlphaFoldDB" id="A0A183IAV3"/>
<gene>
    <name evidence="3" type="ORF">SBAD_LOCUS747</name>
</gene>
<dbReference type="EMBL" id="UZAM01006616">
    <property type="protein sequence ID" value="VDO91976.1"/>
    <property type="molecule type" value="Genomic_DNA"/>
</dbReference>
<dbReference type="CDD" id="cd20397">
    <property type="entry name" value="Tudor_BAHCC1-like"/>
    <property type="match status" value="1"/>
</dbReference>
<keyword evidence="4" id="KW-1185">Reference proteome</keyword>
<dbReference type="InterPro" id="IPR048924">
    <property type="entry name" value="BAHCC1-like_Tudor"/>
</dbReference>
<sequence>MSQSDADQPLSVCFDRDIRVYNGTAHTKKQRSSKEIADTLRYPSPVFSCLLSRDSSAKQASQFVDGLPHSDALINEHGYESLLQLPANSEPPKKRYLRRSAEDKGDALLLAKALRASPLKINVREGSNSPEDSTYNCDSPPLIFTAAEYQPSSMQASVLHGGVDGAVKHAIQNSKKDRISGNPTQSGSSASSCTADYASSSDVEDGLPGKLQIVIDDEKMHDENEGDGRCDSQAGGSSESNGVSPSLIIADPEDSPRIILFSNGLFYPGTLEPFDRFNLYSFVADEQSAKEPYYLCMEEVINRGLKERIPKSLAEVPTGSRICALRNRQMIGFAPGTVRSDGDRHRVLSKRGSESISPKISIKFDDGDTGKIGLCDVRLLPADFRSEKSLWKWCGSPVSQPPKSRKRFYLAVQQKDEIIQIGDCVEFFTTPQGKLPYVGIVQKLWSVSSRMRVRVSWYYRALEIDVSSDVPYQENALYSSNHEDENEVNTISHKCLLLSLEDFRERKRSQKPMEDVFYLAGSYDHVNRVITASFTG</sequence>
<dbReference type="OrthoDB" id="6426227at2759"/>
<dbReference type="PANTHER" id="PTHR12505">
    <property type="entry name" value="PHD FINGER TRANSCRIPTION FACTOR"/>
    <property type="match status" value="1"/>
</dbReference>
<evidence type="ECO:0000313" key="3">
    <source>
        <dbReference type="EMBL" id="VDO91976.1"/>
    </source>
</evidence>
<feature type="domain" description="BAH" evidence="2">
    <location>
        <begin position="417"/>
        <end position="534"/>
    </location>
</feature>
<evidence type="ECO:0000256" key="1">
    <source>
        <dbReference type="SAM" id="MobiDB-lite"/>
    </source>
</evidence>
<dbReference type="InterPro" id="IPR052429">
    <property type="entry name" value="BAH_domain_protein"/>
</dbReference>
<dbReference type="SMART" id="SM00439">
    <property type="entry name" value="BAH"/>
    <property type="match status" value="1"/>
</dbReference>
<feature type="compositionally biased region" description="Polar residues" evidence="1">
    <location>
        <begin position="181"/>
        <end position="201"/>
    </location>
</feature>
<accession>A0A183IAV3</accession>
<name>A0A183IAV3_9BILA</name>
<evidence type="ECO:0000313" key="5">
    <source>
        <dbReference type="WBParaSite" id="SBAD_0000077001-mRNA-1"/>
    </source>
</evidence>
<dbReference type="InterPro" id="IPR043151">
    <property type="entry name" value="BAH_sf"/>
</dbReference>
<feature type="compositionally biased region" description="Polar residues" evidence="1">
    <location>
        <begin position="234"/>
        <end position="244"/>
    </location>
</feature>
<evidence type="ECO:0000259" key="2">
    <source>
        <dbReference type="PROSITE" id="PS51038"/>
    </source>
</evidence>
<protein>
    <submittedName>
        <fullName evidence="5">BAH domain-containing protein</fullName>
    </submittedName>
</protein>
<dbReference type="PROSITE" id="PS51038">
    <property type="entry name" value="BAH"/>
    <property type="match status" value="1"/>
</dbReference>